<accession>A0A8I2YK60</accession>
<dbReference type="OrthoDB" id="2708208at2759"/>
<name>A0A8I2YK60_9AGAM</name>
<dbReference type="AlphaFoldDB" id="A0A8I2YK60"/>
<keyword evidence="2" id="KW-1185">Reference proteome</keyword>
<sequence length="187" mass="21498">MPHHFKRYPGLSKSIYVHSFKDGVRRTTTLRPGKRVERLRRIKVQHALEVQGLSPADQDTVDRMFEDQAMDVCYDEPLPNNPLDLDYEDVESDDDNEGFSSLAKPVPGWHPIDARTRRDRVNIQLSQWDAQMPRLVEGYLEYRSCESDQLGFPEMQPATEEPVDDPSGTIRNVELIDLFGKLPALFA</sequence>
<dbReference type="Proteomes" id="UP000683000">
    <property type="component" value="Unassembled WGS sequence"/>
</dbReference>
<organism evidence="1 2">
    <name type="scientific">Boletus reticuloceps</name>
    <dbReference type="NCBI Taxonomy" id="495285"/>
    <lineage>
        <taxon>Eukaryota</taxon>
        <taxon>Fungi</taxon>
        <taxon>Dikarya</taxon>
        <taxon>Basidiomycota</taxon>
        <taxon>Agaricomycotina</taxon>
        <taxon>Agaricomycetes</taxon>
        <taxon>Agaricomycetidae</taxon>
        <taxon>Boletales</taxon>
        <taxon>Boletineae</taxon>
        <taxon>Boletaceae</taxon>
        <taxon>Boletoideae</taxon>
        <taxon>Boletus</taxon>
    </lineage>
</organism>
<evidence type="ECO:0000313" key="2">
    <source>
        <dbReference type="Proteomes" id="UP000683000"/>
    </source>
</evidence>
<gene>
    <name evidence="1" type="ORF">JVT61DRAFT_6308</name>
</gene>
<reference evidence="1" key="1">
    <citation type="submission" date="2021-03" db="EMBL/GenBank/DDBJ databases">
        <title>Evolutionary innovations through gain and loss of genes in the ectomycorrhizal Boletales.</title>
        <authorList>
            <person name="Wu G."/>
            <person name="Miyauchi S."/>
            <person name="Morin E."/>
            <person name="Yang Z.-L."/>
            <person name="Xu J."/>
            <person name="Martin F.M."/>
        </authorList>
    </citation>
    <scope>NUCLEOTIDE SEQUENCE</scope>
    <source>
        <strain evidence="1">BR01</strain>
    </source>
</reference>
<comment type="caution">
    <text evidence="1">The sequence shown here is derived from an EMBL/GenBank/DDBJ whole genome shotgun (WGS) entry which is preliminary data.</text>
</comment>
<evidence type="ECO:0000313" key="1">
    <source>
        <dbReference type="EMBL" id="KAG6373645.1"/>
    </source>
</evidence>
<dbReference type="EMBL" id="JAGFBS010000021">
    <property type="protein sequence ID" value="KAG6373645.1"/>
    <property type="molecule type" value="Genomic_DNA"/>
</dbReference>
<protein>
    <submittedName>
        <fullName evidence="1">Uncharacterized protein</fullName>
    </submittedName>
</protein>
<proteinExistence type="predicted"/>